<evidence type="ECO:0000256" key="17">
    <source>
        <dbReference type="ARBA" id="ARBA00023136"/>
    </source>
</evidence>
<dbReference type="InterPro" id="IPR036412">
    <property type="entry name" value="HAD-like_sf"/>
</dbReference>
<reference evidence="23 24" key="1">
    <citation type="journal article" date="2018" name="Int. J. Syst. Evol. Microbiol.">
        <title>Mesosutterella multiformis gen. nov., sp. nov., a member of the family Sutterellaceae and Sutterella megalosphaeroides sp. nov., isolated from human faeces.</title>
        <authorList>
            <person name="Sakamoto M."/>
            <person name="Ikeyama N."/>
            <person name="Kunihiro T."/>
            <person name="Iino T."/>
            <person name="Yuki M."/>
            <person name="Ohkuma M."/>
        </authorList>
    </citation>
    <scope>NUCLEOTIDE SEQUENCE [LARGE SCALE GENOMIC DNA]</scope>
    <source>
        <strain evidence="23 24">6FBBBH3</strain>
    </source>
</reference>
<feature type="transmembrane region" description="Helical" evidence="20">
    <location>
        <begin position="777"/>
        <end position="795"/>
    </location>
</feature>
<dbReference type="SUPFAM" id="SSF81653">
    <property type="entry name" value="Calcium ATPase, transduction domain A"/>
    <property type="match status" value="1"/>
</dbReference>
<accession>A0A2Z6IEP8</accession>
<evidence type="ECO:0000256" key="10">
    <source>
        <dbReference type="ARBA" id="ARBA00022796"/>
    </source>
</evidence>
<organism evidence="23 24">
    <name type="scientific">Sutterella megalosphaeroides</name>
    <dbReference type="NCBI Taxonomy" id="2494234"/>
    <lineage>
        <taxon>Bacteria</taxon>
        <taxon>Pseudomonadati</taxon>
        <taxon>Pseudomonadota</taxon>
        <taxon>Betaproteobacteria</taxon>
        <taxon>Burkholderiales</taxon>
        <taxon>Sutterellaceae</taxon>
        <taxon>Sutterella</taxon>
    </lineage>
</organism>
<dbReference type="SFLD" id="SFLDG00002">
    <property type="entry name" value="C1.7:_P-type_atpase_like"/>
    <property type="match status" value="1"/>
</dbReference>
<dbReference type="InterPro" id="IPR023299">
    <property type="entry name" value="ATPase_P-typ_cyto_dom_N"/>
</dbReference>
<dbReference type="NCBIfam" id="TIGR00003">
    <property type="entry name" value="copper ion binding protein"/>
    <property type="match status" value="2"/>
</dbReference>
<dbReference type="GO" id="GO:0005507">
    <property type="term" value="F:copper ion binding"/>
    <property type="evidence" value="ECO:0007669"/>
    <property type="project" value="InterPro"/>
</dbReference>
<dbReference type="Proteomes" id="UP000271003">
    <property type="component" value="Chromosome"/>
</dbReference>
<evidence type="ECO:0000256" key="9">
    <source>
        <dbReference type="ARBA" id="ARBA00022741"/>
    </source>
</evidence>
<feature type="domain" description="HMA" evidence="22">
    <location>
        <begin position="834"/>
        <end position="899"/>
    </location>
</feature>
<feature type="transmembrane region" description="Helical" evidence="20">
    <location>
        <begin position="239"/>
        <end position="257"/>
    </location>
</feature>
<dbReference type="PROSITE" id="PS50846">
    <property type="entry name" value="HMA_2"/>
    <property type="match status" value="2"/>
</dbReference>
<dbReference type="Gene3D" id="2.70.150.10">
    <property type="entry name" value="Calcium-transporting ATPase, cytoplasmic transduction domain A"/>
    <property type="match status" value="1"/>
</dbReference>
<dbReference type="GO" id="GO:0060003">
    <property type="term" value="P:copper ion export"/>
    <property type="evidence" value="ECO:0007669"/>
    <property type="project" value="UniProtKB-ARBA"/>
</dbReference>
<evidence type="ECO:0000256" key="14">
    <source>
        <dbReference type="ARBA" id="ARBA00022989"/>
    </source>
</evidence>
<evidence type="ECO:0000256" key="21">
    <source>
        <dbReference type="SAM" id="MobiDB-lite"/>
    </source>
</evidence>
<dbReference type="Pfam" id="PF00702">
    <property type="entry name" value="Hydrolase"/>
    <property type="match status" value="1"/>
</dbReference>
<evidence type="ECO:0000256" key="19">
    <source>
        <dbReference type="ARBA" id="ARBA00049289"/>
    </source>
</evidence>
<feature type="compositionally biased region" description="Low complexity" evidence="21">
    <location>
        <begin position="99"/>
        <end position="115"/>
    </location>
</feature>
<gene>
    <name evidence="23" type="ORF">SUTMEG_16190</name>
</gene>
<keyword evidence="13" id="KW-1278">Translocase</keyword>
<comment type="catalytic activity">
    <reaction evidence="19">
        <text>Cu(+)(in) + ATP + H2O = Cu(+)(out) + ADP + phosphate + H(+)</text>
        <dbReference type="Rhea" id="RHEA:25792"/>
        <dbReference type="ChEBI" id="CHEBI:15377"/>
        <dbReference type="ChEBI" id="CHEBI:15378"/>
        <dbReference type="ChEBI" id="CHEBI:30616"/>
        <dbReference type="ChEBI" id="CHEBI:43474"/>
        <dbReference type="ChEBI" id="CHEBI:49552"/>
        <dbReference type="ChEBI" id="CHEBI:456216"/>
        <dbReference type="EC" id="7.2.2.8"/>
    </reaction>
</comment>
<dbReference type="InterPro" id="IPR023298">
    <property type="entry name" value="ATPase_P-typ_TM_dom_sf"/>
</dbReference>
<dbReference type="PANTHER" id="PTHR43520">
    <property type="entry name" value="ATP7, ISOFORM B"/>
    <property type="match status" value="1"/>
</dbReference>
<dbReference type="SUPFAM" id="SSF56784">
    <property type="entry name" value="HAD-like"/>
    <property type="match status" value="1"/>
</dbReference>
<dbReference type="InterPro" id="IPR044492">
    <property type="entry name" value="P_typ_ATPase_HD_dom"/>
</dbReference>
<proteinExistence type="inferred from homology"/>
<dbReference type="InterPro" id="IPR006122">
    <property type="entry name" value="HMA_Cu_ion-bd"/>
</dbReference>
<evidence type="ECO:0000259" key="22">
    <source>
        <dbReference type="PROSITE" id="PS50846"/>
    </source>
</evidence>
<feature type="region of interest" description="Disordered" evidence="21">
    <location>
        <begin position="87"/>
        <end position="119"/>
    </location>
</feature>
<evidence type="ECO:0000256" key="1">
    <source>
        <dbReference type="ARBA" id="ARBA00004651"/>
    </source>
</evidence>
<keyword evidence="12" id="KW-0460">Magnesium</keyword>
<evidence type="ECO:0000256" key="8">
    <source>
        <dbReference type="ARBA" id="ARBA00022737"/>
    </source>
</evidence>
<keyword evidence="24" id="KW-1185">Reference proteome</keyword>
<dbReference type="InterPro" id="IPR023214">
    <property type="entry name" value="HAD_sf"/>
</dbReference>
<feature type="transmembrane region" description="Helical" evidence="20">
    <location>
        <begin position="425"/>
        <end position="446"/>
    </location>
</feature>
<name>A0A2Z6IEP8_9BURK</name>
<evidence type="ECO:0000256" key="3">
    <source>
        <dbReference type="ARBA" id="ARBA00012517"/>
    </source>
</evidence>
<dbReference type="GO" id="GO:0005886">
    <property type="term" value="C:plasma membrane"/>
    <property type="evidence" value="ECO:0007669"/>
    <property type="project" value="UniProtKB-SubCell"/>
</dbReference>
<dbReference type="GO" id="GO:0140581">
    <property type="term" value="F:P-type monovalent copper transporter activity"/>
    <property type="evidence" value="ECO:0007669"/>
    <property type="project" value="UniProtKB-EC"/>
</dbReference>
<evidence type="ECO:0000256" key="12">
    <source>
        <dbReference type="ARBA" id="ARBA00022842"/>
    </source>
</evidence>
<evidence type="ECO:0000256" key="6">
    <source>
        <dbReference type="ARBA" id="ARBA00022692"/>
    </source>
</evidence>
<keyword evidence="14 20" id="KW-1133">Transmembrane helix</keyword>
<dbReference type="NCBIfam" id="TIGR01525">
    <property type="entry name" value="ATPase-IB_hvy"/>
    <property type="match status" value="1"/>
</dbReference>
<dbReference type="InterPro" id="IPR001757">
    <property type="entry name" value="P_typ_ATPase"/>
</dbReference>
<dbReference type="InterPro" id="IPR059000">
    <property type="entry name" value="ATPase_P-type_domA"/>
</dbReference>
<dbReference type="PROSITE" id="PS01047">
    <property type="entry name" value="HMA_1"/>
    <property type="match status" value="2"/>
</dbReference>
<keyword evidence="9 20" id="KW-0547">Nucleotide-binding</keyword>
<keyword evidence="5 20" id="KW-1003">Cell membrane</keyword>
<dbReference type="AlphaFoldDB" id="A0A2Z6IEP8"/>
<dbReference type="GO" id="GO:0055070">
    <property type="term" value="P:copper ion homeostasis"/>
    <property type="evidence" value="ECO:0007669"/>
    <property type="project" value="TreeGrafter"/>
</dbReference>
<dbReference type="InterPro" id="IPR006121">
    <property type="entry name" value="HMA_dom"/>
</dbReference>
<evidence type="ECO:0000256" key="4">
    <source>
        <dbReference type="ARBA" id="ARBA00022448"/>
    </source>
</evidence>
<comment type="subcellular location">
    <subcellularLocation>
        <location evidence="1">Cell membrane</location>
        <topology evidence="1">Multi-pass membrane protein</topology>
    </subcellularLocation>
</comment>
<dbReference type="SFLD" id="SFLDF00027">
    <property type="entry name" value="p-type_atpase"/>
    <property type="match status" value="1"/>
</dbReference>
<feature type="transmembrane region" description="Helical" evidence="20">
    <location>
        <begin position="129"/>
        <end position="150"/>
    </location>
</feature>
<dbReference type="NCBIfam" id="TIGR01494">
    <property type="entry name" value="ATPase_P-type"/>
    <property type="match status" value="2"/>
</dbReference>
<dbReference type="KEGG" id="sutt:SUTMEG_16190"/>
<dbReference type="CDD" id="cd02094">
    <property type="entry name" value="P-type_ATPase_Cu-like"/>
    <property type="match status" value="1"/>
</dbReference>
<feature type="transmembrane region" description="Helical" evidence="20">
    <location>
        <begin position="162"/>
        <end position="180"/>
    </location>
</feature>
<dbReference type="InterPro" id="IPR027256">
    <property type="entry name" value="P-typ_ATPase_IB"/>
</dbReference>
<keyword evidence="17 20" id="KW-0472">Membrane</keyword>
<evidence type="ECO:0000256" key="20">
    <source>
        <dbReference type="RuleBase" id="RU362081"/>
    </source>
</evidence>
<dbReference type="EMBL" id="AP018786">
    <property type="protein sequence ID" value="BBF23728.1"/>
    <property type="molecule type" value="Genomic_DNA"/>
</dbReference>
<dbReference type="Pfam" id="PF00403">
    <property type="entry name" value="HMA"/>
    <property type="match status" value="2"/>
</dbReference>
<dbReference type="InterPro" id="IPR036163">
    <property type="entry name" value="HMA_dom_sf"/>
</dbReference>
<dbReference type="SUPFAM" id="SSF55008">
    <property type="entry name" value="HMA, heavy metal-associated domain"/>
    <property type="match status" value="2"/>
</dbReference>
<comment type="similarity">
    <text evidence="2 20">Belongs to the cation transport ATPase (P-type) (TC 3.A.3) family. Type IB subfamily.</text>
</comment>
<dbReference type="PANTHER" id="PTHR43520:SF8">
    <property type="entry name" value="P-TYPE CU(+) TRANSPORTER"/>
    <property type="match status" value="1"/>
</dbReference>
<protein>
    <recommendedName>
        <fullName evidence="3">P-type Cu(+) transporter</fullName>
        <ecNumber evidence="3">7.2.2.8</ecNumber>
    </recommendedName>
    <alternativeName>
        <fullName evidence="18">Cu(+)-exporting ATPase</fullName>
    </alternativeName>
</protein>
<evidence type="ECO:0000256" key="18">
    <source>
        <dbReference type="ARBA" id="ARBA00033239"/>
    </source>
</evidence>
<keyword evidence="4" id="KW-0813">Transport</keyword>
<evidence type="ECO:0000313" key="24">
    <source>
        <dbReference type="Proteomes" id="UP000271003"/>
    </source>
</evidence>
<dbReference type="GO" id="GO:0005524">
    <property type="term" value="F:ATP binding"/>
    <property type="evidence" value="ECO:0007669"/>
    <property type="project" value="UniProtKB-UniRule"/>
</dbReference>
<keyword evidence="8" id="KW-0677">Repeat</keyword>
<dbReference type="PRINTS" id="PR00119">
    <property type="entry name" value="CATATPASE"/>
</dbReference>
<evidence type="ECO:0000256" key="11">
    <source>
        <dbReference type="ARBA" id="ARBA00022840"/>
    </source>
</evidence>
<evidence type="ECO:0000313" key="23">
    <source>
        <dbReference type="EMBL" id="BBF23728.1"/>
    </source>
</evidence>
<keyword evidence="6 20" id="KW-0812">Transmembrane</keyword>
<keyword evidence="7 20" id="KW-0479">Metal-binding</keyword>
<dbReference type="GO" id="GO:0043682">
    <property type="term" value="F:P-type divalent copper transporter activity"/>
    <property type="evidence" value="ECO:0007669"/>
    <property type="project" value="TreeGrafter"/>
</dbReference>
<dbReference type="SFLD" id="SFLDS00003">
    <property type="entry name" value="Haloacid_Dehalogenase"/>
    <property type="match status" value="1"/>
</dbReference>
<feature type="transmembrane region" description="Helical" evidence="20">
    <location>
        <begin position="749"/>
        <end position="771"/>
    </location>
</feature>
<dbReference type="Pfam" id="PF00122">
    <property type="entry name" value="E1-E2_ATPase"/>
    <property type="match status" value="1"/>
</dbReference>
<dbReference type="SUPFAM" id="SSF81665">
    <property type="entry name" value="Calcium ATPase, transmembrane domain M"/>
    <property type="match status" value="1"/>
</dbReference>
<dbReference type="CDD" id="cd00371">
    <property type="entry name" value="HMA"/>
    <property type="match status" value="2"/>
</dbReference>
<keyword evidence="11 20" id="KW-0067">ATP-binding</keyword>
<feature type="transmembrane region" description="Helical" evidence="20">
    <location>
        <begin position="391"/>
        <end position="413"/>
    </location>
</feature>
<evidence type="ECO:0000256" key="16">
    <source>
        <dbReference type="ARBA" id="ARBA00023065"/>
    </source>
</evidence>
<dbReference type="FunFam" id="3.40.50.1000:FF:000144">
    <property type="entry name" value="copper-transporting ATPase 1 isoform X2"/>
    <property type="match status" value="1"/>
</dbReference>
<dbReference type="InterPro" id="IPR018303">
    <property type="entry name" value="ATPase_P-typ_P_site"/>
</dbReference>
<sequence>MTKPTESNESAAPAADGGVCPALAHLRFDVTGMSCSACSARVERAVEALPEARDVAVNLLKNTLTVTAPAESADAIVEAVRRAGYDAMPTGGTGGKGNAKSAARSSSGSDASPAAREAQRVKREMTVRLVGSLVFLIPLMTLSMGPMLGIPLPAWLSPPEGVLANAQLQMFLSLGPAYLNRAFFFRGFKALVDRAPNMDSLVAVGSGASYLYGFWALVAMSVALGAGETDRVAHLAHNLYFEGGAMILTLITIGKALEARAKGKTSEAVEKLVNLAPREAIVVRDGREMTVPREEVLAGETVVVKTGMTIPVDGVVLEGTGSVDESAMTGESLPVTKRAGDTVTGATHLVAGYVTVRATGVGEDTALARIIRLVDETTSSKAPVARLADRISGVFVPVVILIALATALVWLALGATFETAFTHAVSVLVISCPCALGLATPTAVMVGTGQGALRGILFKNATALETLQSVTHVVLDKTGTVTEGKPSVTGTKAAIPGLESALLMTAASLEAGSEHPLGAAILAAAREAKLPLQAACDFRQFAGLGISGKIGKKTYFVGNADFAERVVGTLPEALRIEAEDAARSGETPLWTGSSSEALTVDGRAPEGAAASLLGLIRVADTVKHDSAAAVEALKGLGLTVVMLTGDNAVTAKAVARKVGIDEVVAGVLPDGKARTVADLRAAGHKVLMVGDGINDAPALAAADAGAAVGRGTDVALECADVVLMRDSLLDVVAAVELSRSTLKNIRENLFWAFIYNAIGIPVAAGLFAAQGLNLNPMMAAAAMSLSSFCVVTNALRLRRFRPKASETARLAIDNSELTTSSAATGTHTKEKIVMEKIVHIEGMHCGHCTANVEKGLGAVPGVESVKADLEKKLARVEAEDFVTDELLIATVNGLGFKATSVETVK</sequence>
<keyword evidence="16" id="KW-0406">Ion transport</keyword>
<dbReference type="PROSITE" id="PS00154">
    <property type="entry name" value="ATPASE_E1_E2"/>
    <property type="match status" value="1"/>
</dbReference>
<feature type="domain" description="HMA" evidence="22">
    <location>
        <begin position="24"/>
        <end position="88"/>
    </location>
</feature>
<dbReference type="FunFam" id="2.70.150.10:FF:000020">
    <property type="entry name" value="Copper-exporting P-type ATPase A"/>
    <property type="match status" value="1"/>
</dbReference>
<evidence type="ECO:0000256" key="13">
    <source>
        <dbReference type="ARBA" id="ARBA00022967"/>
    </source>
</evidence>
<dbReference type="InterPro" id="IPR017969">
    <property type="entry name" value="Heavy-metal-associated_CS"/>
</dbReference>
<dbReference type="Gene3D" id="3.30.70.100">
    <property type="match status" value="2"/>
</dbReference>
<keyword evidence="15" id="KW-0186">Copper</keyword>
<dbReference type="GO" id="GO:0016887">
    <property type="term" value="F:ATP hydrolysis activity"/>
    <property type="evidence" value="ECO:0007669"/>
    <property type="project" value="InterPro"/>
</dbReference>
<dbReference type="Gene3D" id="3.40.1110.10">
    <property type="entry name" value="Calcium-transporting ATPase, cytoplasmic domain N"/>
    <property type="match status" value="1"/>
</dbReference>
<evidence type="ECO:0000256" key="2">
    <source>
        <dbReference type="ARBA" id="ARBA00006024"/>
    </source>
</evidence>
<dbReference type="PRINTS" id="PR00943">
    <property type="entry name" value="CUATPASE"/>
</dbReference>
<evidence type="ECO:0000256" key="15">
    <source>
        <dbReference type="ARBA" id="ARBA00023008"/>
    </source>
</evidence>
<keyword evidence="10" id="KW-0187">Copper transport</keyword>
<feature type="transmembrane region" description="Helical" evidence="20">
    <location>
        <begin position="201"/>
        <end position="227"/>
    </location>
</feature>
<evidence type="ECO:0000256" key="7">
    <source>
        <dbReference type="ARBA" id="ARBA00022723"/>
    </source>
</evidence>
<evidence type="ECO:0000256" key="5">
    <source>
        <dbReference type="ARBA" id="ARBA00022475"/>
    </source>
</evidence>
<dbReference type="Gene3D" id="3.40.50.1000">
    <property type="entry name" value="HAD superfamily/HAD-like"/>
    <property type="match status" value="1"/>
</dbReference>
<dbReference type="EC" id="7.2.2.8" evidence="3"/>
<dbReference type="RefSeq" id="WP_197714301.1">
    <property type="nucleotide sequence ID" value="NZ_AP018786.1"/>
</dbReference>
<dbReference type="InterPro" id="IPR008250">
    <property type="entry name" value="ATPase_P-typ_transduc_dom_A_sf"/>
</dbReference>